<protein>
    <recommendedName>
        <fullName evidence="4">Cytochrome b-c1 complex subunit 10</fullName>
    </recommendedName>
</protein>
<dbReference type="PANTHER" id="PTHR28254:SF1">
    <property type="entry name" value="CYTOCHROME B-C1 COMPLEX SUBUNIT 10, MITOCHONDRIAL"/>
    <property type="match status" value="1"/>
</dbReference>
<feature type="transmembrane region" description="Helical" evidence="1">
    <location>
        <begin position="62"/>
        <end position="81"/>
    </location>
</feature>
<dbReference type="GO" id="GO:0005739">
    <property type="term" value="C:mitochondrion"/>
    <property type="evidence" value="ECO:0007669"/>
    <property type="project" value="GOC"/>
</dbReference>
<dbReference type="InterPro" id="IPR019182">
    <property type="entry name" value="Cytochrome_b-c1_su10_fun"/>
</dbReference>
<keyword evidence="1" id="KW-1133">Transmembrane helix</keyword>
<accession>A0AB34KRY4</accession>
<keyword evidence="3" id="KW-1185">Reference proteome</keyword>
<evidence type="ECO:0000313" key="3">
    <source>
        <dbReference type="Proteomes" id="UP000803884"/>
    </source>
</evidence>
<evidence type="ECO:0008006" key="4">
    <source>
        <dbReference type="Google" id="ProtNLM"/>
    </source>
</evidence>
<sequence>MQPTLVQQAQYGLKSEGRHGVQQWRARVPYESFKSQYGPNYSIPKVKLGRFTPAALTRMGPIGAAFGVSAGIFAIFFFDGIPRVQADILQKIPFVGEFYHNEIAPEDNPF</sequence>
<dbReference type="GeneID" id="96004919"/>
<dbReference type="Pfam" id="PF09796">
    <property type="entry name" value="QCR10"/>
    <property type="match status" value="1"/>
</dbReference>
<dbReference type="EMBL" id="JAAQHG020000009">
    <property type="protein sequence ID" value="KAL1587817.1"/>
    <property type="molecule type" value="Genomic_DNA"/>
</dbReference>
<proteinExistence type="predicted"/>
<reference evidence="2 3" key="1">
    <citation type="journal article" date="2020" name="Microbiol. Resour. Announc.">
        <title>Draft Genome Sequence of a Cladosporium Species Isolated from the Mesophotic Ascidian Didemnum maculosum.</title>
        <authorList>
            <person name="Gioti A."/>
            <person name="Siaperas R."/>
            <person name="Nikolaivits E."/>
            <person name="Le Goff G."/>
            <person name="Ouazzani J."/>
            <person name="Kotoulas G."/>
            <person name="Topakas E."/>
        </authorList>
    </citation>
    <scope>NUCLEOTIDE SEQUENCE [LARGE SCALE GENOMIC DNA]</scope>
    <source>
        <strain evidence="2 3">TM138-S3</strain>
    </source>
</reference>
<evidence type="ECO:0000256" key="1">
    <source>
        <dbReference type="SAM" id="Phobius"/>
    </source>
</evidence>
<gene>
    <name evidence="2" type="ORF">WHR41_03475</name>
</gene>
<evidence type="ECO:0000313" key="2">
    <source>
        <dbReference type="EMBL" id="KAL1587817.1"/>
    </source>
</evidence>
<dbReference type="AlphaFoldDB" id="A0AB34KRY4"/>
<keyword evidence="1" id="KW-0812">Transmembrane</keyword>
<dbReference type="GO" id="GO:0006122">
    <property type="term" value="P:mitochondrial electron transport, ubiquinol to cytochrome c"/>
    <property type="evidence" value="ECO:0007669"/>
    <property type="project" value="InterPro"/>
</dbReference>
<keyword evidence="1" id="KW-0472">Membrane</keyword>
<name>A0AB34KRY4_9PEZI</name>
<dbReference type="Proteomes" id="UP000803884">
    <property type="component" value="Unassembled WGS sequence"/>
</dbReference>
<dbReference type="PANTHER" id="PTHR28254">
    <property type="entry name" value="CYTOCHROME B-C1 COMPLEX SUBUNIT 10"/>
    <property type="match status" value="1"/>
</dbReference>
<organism evidence="2 3">
    <name type="scientific">Cladosporium halotolerans</name>
    <dbReference type="NCBI Taxonomy" id="1052096"/>
    <lineage>
        <taxon>Eukaryota</taxon>
        <taxon>Fungi</taxon>
        <taxon>Dikarya</taxon>
        <taxon>Ascomycota</taxon>
        <taxon>Pezizomycotina</taxon>
        <taxon>Dothideomycetes</taxon>
        <taxon>Dothideomycetidae</taxon>
        <taxon>Cladosporiales</taxon>
        <taxon>Cladosporiaceae</taxon>
        <taxon>Cladosporium</taxon>
    </lineage>
</organism>
<dbReference type="RefSeq" id="XP_069230922.1">
    <property type="nucleotide sequence ID" value="XM_069372081.1"/>
</dbReference>
<comment type="caution">
    <text evidence="2">The sequence shown here is derived from an EMBL/GenBank/DDBJ whole genome shotgun (WGS) entry which is preliminary data.</text>
</comment>